<sequence>MRALKIQHYQQIGFCNSNNCSVQYYLFFRYQSIDSYGKTHPYLTLKKPSSTIPTPKNPAGNLNSVEVHSIYQIELREQWLKIKMEINPEQV</sequence>
<name>A0A8J8SYG8_HALGN</name>
<dbReference type="EMBL" id="RRYP01016539">
    <property type="protein sequence ID" value="TNV74961.1"/>
    <property type="molecule type" value="Genomic_DNA"/>
</dbReference>
<evidence type="ECO:0000313" key="1">
    <source>
        <dbReference type="EMBL" id="TNV74961.1"/>
    </source>
</evidence>
<gene>
    <name evidence="1" type="ORF">FGO68_gene15008</name>
</gene>
<reference evidence="1" key="1">
    <citation type="submission" date="2019-06" db="EMBL/GenBank/DDBJ databases">
        <authorList>
            <person name="Zheng W."/>
        </authorList>
    </citation>
    <scope>NUCLEOTIDE SEQUENCE</scope>
    <source>
        <strain evidence="1">QDHG01</strain>
    </source>
</reference>
<dbReference type="Proteomes" id="UP000785679">
    <property type="component" value="Unassembled WGS sequence"/>
</dbReference>
<organism evidence="1 2">
    <name type="scientific">Halteria grandinella</name>
    <dbReference type="NCBI Taxonomy" id="5974"/>
    <lineage>
        <taxon>Eukaryota</taxon>
        <taxon>Sar</taxon>
        <taxon>Alveolata</taxon>
        <taxon>Ciliophora</taxon>
        <taxon>Intramacronucleata</taxon>
        <taxon>Spirotrichea</taxon>
        <taxon>Stichotrichia</taxon>
        <taxon>Sporadotrichida</taxon>
        <taxon>Halteriidae</taxon>
        <taxon>Halteria</taxon>
    </lineage>
</organism>
<comment type="caution">
    <text evidence="1">The sequence shown here is derived from an EMBL/GenBank/DDBJ whole genome shotgun (WGS) entry which is preliminary data.</text>
</comment>
<keyword evidence="2" id="KW-1185">Reference proteome</keyword>
<protein>
    <submittedName>
        <fullName evidence="1">Uncharacterized protein</fullName>
    </submittedName>
</protein>
<accession>A0A8J8SYG8</accession>
<dbReference type="AlphaFoldDB" id="A0A8J8SYG8"/>
<evidence type="ECO:0000313" key="2">
    <source>
        <dbReference type="Proteomes" id="UP000785679"/>
    </source>
</evidence>
<proteinExistence type="predicted"/>